<feature type="transmembrane region" description="Helical" evidence="1">
    <location>
        <begin position="126"/>
        <end position="144"/>
    </location>
</feature>
<evidence type="ECO:0000256" key="1">
    <source>
        <dbReference type="SAM" id="Phobius"/>
    </source>
</evidence>
<feature type="transmembrane region" description="Helical" evidence="1">
    <location>
        <begin position="20"/>
        <end position="38"/>
    </location>
</feature>
<dbReference type="GO" id="GO:0003677">
    <property type="term" value="F:DNA binding"/>
    <property type="evidence" value="ECO:0007669"/>
    <property type="project" value="InterPro"/>
</dbReference>
<dbReference type="RefSeq" id="WP_078930569.1">
    <property type="nucleotide sequence ID" value="NZ_CAMCOW010000019.1"/>
</dbReference>
<proteinExistence type="predicted"/>
<keyword evidence="1" id="KW-0812">Transmembrane</keyword>
<dbReference type="AlphaFoldDB" id="A0A1T4M9N3"/>
<dbReference type="GeneID" id="303367075"/>
<gene>
    <name evidence="2" type="ORF">SAMN02745152_00817</name>
</gene>
<organism evidence="2 3">
    <name type="scientific">Treponema berlinense</name>
    <dbReference type="NCBI Taxonomy" id="225004"/>
    <lineage>
        <taxon>Bacteria</taxon>
        <taxon>Pseudomonadati</taxon>
        <taxon>Spirochaetota</taxon>
        <taxon>Spirochaetia</taxon>
        <taxon>Spirochaetales</taxon>
        <taxon>Treponemataceae</taxon>
        <taxon>Treponema</taxon>
    </lineage>
</organism>
<accession>A0A1T4M9N3</accession>
<keyword evidence="1" id="KW-0472">Membrane</keyword>
<dbReference type="GO" id="GO:0006355">
    <property type="term" value="P:regulation of DNA-templated transcription"/>
    <property type="evidence" value="ECO:0007669"/>
    <property type="project" value="InterPro"/>
</dbReference>
<dbReference type="InterPro" id="IPR036388">
    <property type="entry name" value="WH-like_DNA-bd_sf"/>
</dbReference>
<dbReference type="Proteomes" id="UP000190395">
    <property type="component" value="Unassembled WGS sequence"/>
</dbReference>
<dbReference type="OrthoDB" id="360816at2"/>
<dbReference type="SUPFAM" id="SSF46894">
    <property type="entry name" value="C-terminal effector domain of the bipartite response regulators"/>
    <property type="match status" value="1"/>
</dbReference>
<feature type="transmembrane region" description="Helical" evidence="1">
    <location>
        <begin position="50"/>
        <end position="76"/>
    </location>
</feature>
<dbReference type="EMBL" id="FUXC01000003">
    <property type="protein sequence ID" value="SJZ63642.1"/>
    <property type="molecule type" value="Genomic_DNA"/>
</dbReference>
<reference evidence="2 3" key="1">
    <citation type="submission" date="2017-02" db="EMBL/GenBank/DDBJ databases">
        <authorList>
            <person name="Peterson S.W."/>
        </authorList>
    </citation>
    <scope>NUCLEOTIDE SEQUENCE [LARGE SCALE GENOMIC DNA]</scope>
    <source>
        <strain evidence="2 3">ATCC BAA-909</strain>
    </source>
</reference>
<protein>
    <submittedName>
        <fullName evidence="2">Uncharacterized protein</fullName>
    </submittedName>
</protein>
<name>A0A1T4M9N3_9SPIR</name>
<feature type="transmembrane region" description="Helical" evidence="1">
    <location>
        <begin position="150"/>
        <end position="171"/>
    </location>
</feature>
<feature type="transmembrane region" description="Helical" evidence="1">
    <location>
        <begin position="82"/>
        <end position="114"/>
    </location>
</feature>
<dbReference type="Gene3D" id="1.10.10.10">
    <property type="entry name" value="Winged helix-like DNA-binding domain superfamily/Winged helix DNA-binding domain"/>
    <property type="match status" value="1"/>
</dbReference>
<keyword evidence="3" id="KW-1185">Reference proteome</keyword>
<dbReference type="InterPro" id="IPR016032">
    <property type="entry name" value="Sig_transdc_resp-reg_C-effctor"/>
</dbReference>
<keyword evidence="1" id="KW-1133">Transmembrane helix</keyword>
<evidence type="ECO:0000313" key="3">
    <source>
        <dbReference type="Proteomes" id="UP000190395"/>
    </source>
</evidence>
<evidence type="ECO:0000313" key="2">
    <source>
        <dbReference type="EMBL" id="SJZ63642.1"/>
    </source>
</evidence>
<sequence length="268" mass="31114">MLYNKNVRTYTKKELKPYKILDILGMIFAAIGTFNNFYQGVDHPPFTESFFYPYTNILVPAVNIFTLVATIVYLFIPNQVWFLFFLYLLETVNLIFTGFPVVGITLYINFFAFFCAGGYAKSHFKIKFAVAALILISMISLEYRHSLTDIIYYVAFSSFEMGCYFLLYFMLQERLSFLFKDVDVPGLAPEITLPPKGSVLNLKEMGLSERQISCIHYTLSTNFNFKKIAEELITSESTIKKEMQYLYKLFGVKNRELLRLLLIQYTIG</sequence>